<sequence>MPASRRAICKIRLPFYAMSYENLDLSRQNDLNLQWATSVQKLFFSDQELPNRNHVRDFDIVLNMNGSAENYFQNQPECSTSATIYPARYQLPNAISDRLDSNEERIARAELFALGSILYQITCCHRLFYELDGDVNKRRKIQRLISIGSFPEDLWESPIAPRILVCFCPGFLPEMLSLRKRGIKNYIKKHPYRFGLQALGGVVTIASIAVVPILGAVGFTALGPVAGSAAAAWQSSIGLVEAGSFFALCQSIAMGGAAIGGIVGAGLGGAGMLAVATSLGELDGEDFDTFELKKRFQEAWIREMRGD</sequence>
<evidence type="ECO:0000256" key="4">
    <source>
        <dbReference type="ARBA" id="ARBA00022989"/>
    </source>
</evidence>
<dbReference type="InterPro" id="IPR009311">
    <property type="entry name" value="IFI6/IFI27-like"/>
</dbReference>
<evidence type="ECO:0000256" key="1">
    <source>
        <dbReference type="ARBA" id="ARBA00004141"/>
    </source>
</evidence>
<keyword evidence="4 6" id="KW-1133">Transmembrane helix</keyword>
<evidence type="ECO:0000256" key="5">
    <source>
        <dbReference type="ARBA" id="ARBA00023136"/>
    </source>
</evidence>
<dbReference type="AlphaFoldDB" id="M7UGC9"/>
<gene>
    <name evidence="7" type="ORF">BcDW1_5593</name>
</gene>
<accession>M7UGC9</accession>
<dbReference type="Gene3D" id="6.10.110.10">
    <property type="match status" value="1"/>
</dbReference>
<dbReference type="PANTHER" id="PTHR16932:SF18">
    <property type="entry name" value="INTERFERON, ALPHA-INDUCIBLE PROTEIN 27-LIKE 2"/>
    <property type="match status" value="1"/>
</dbReference>
<feature type="transmembrane region" description="Helical" evidence="6">
    <location>
        <begin position="199"/>
        <end position="222"/>
    </location>
</feature>
<dbReference type="Pfam" id="PF06140">
    <property type="entry name" value="Ifi-6-16"/>
    <property type="match status" value="1"/>
</dbReference>
<dbReference type="STRING" id="1290391.M7UGC9"/>
<evidence type="ECO:0000313" key="8">
    <source>
        <dbReference type="Proteomes" id="UP000012045"/>
    </source>
</evidence>
<keyword evidence="3 6" id="KW-0812">Transmembrane</keyword>
<keyword evidence="5 6" id="KW-0472">Membrane</keyword>
<comment type="similarity">
    <text evidence="2">Belongs to the IFI6/IFI27 family.</text>
</comment>
<organism evidence="7 8">
    <name type="scientific">Botryotinia fuckeliana (strain BcDW1)</name>
    <name type="common">Noble rot fungus</name>
    <name type="synonym">Botrytis cinerea</name>
    <dbReference type="NCBI Taxonomy" id="1290391"/>
    <lineage>
        <taxon>Eukaryota</taxon>
        <taxon>Fungi</taxon>
        <taxon>Dikarya</taxon>
        <taxon>Ascomycota</taxon>
        <taxon>Pezizomycotina</taxon>
        <taxon>Leotiomycetes</taxon>
        <taxon>Helotiales</taxon>
        <taxon>Sclerotiniaceae</taxon>
        <taxon>Botrytis</taxon>
    </lineage>
</organism>
<name>M7UGC9_BOTF1</name>
<dbReference type="GO" id="GO:0016020">
    <property type="term" value="C:membrane"/>
    <property type="evidence" value="ECO:0007669"/>
    <property type="project" value="UniProtKB-SubCell"/>
</dbReference>
<dbReference type="EMBL" id="KB707886">
    <property type="protein sequence ID" value="EMR85768.1"/>
    <property type="molecule type" value="Genomic_DNA"/>
</dbReference>
<dbReference type="InterPro" id="IPR038213">
    <property type="entry name" value="IFI6/IFI27-like_sf"/>
</dbReference>
<evidence type="ECO:0000256" key="3">
    <source>
        <dbReference type="ARBA" id="ARBA00022692"/>
    </source>
</evidence>
<protein>
    <submittedName>
        <fullName evidence="7">Uncharacterized protein</fullName>
    </submittedName>
</protein>
<dbReference type="HOGENOM" id="CLU_906116_0_0_1"/>
<dbReference type="PANTHER" id="PTHR16932">
    <property type="entry name" value="INTERFERON ALPHA-INDUCIBLE PROTEIN 27"/>
    <property type="match status" value="1"/>
</dbReference>
<dbReference type="OrthoDB" id="1668230at2759"/>
<evidence type="ECO:0000313" key="7">
    <source>
        <dbReference type="EMBL" id="EMR85768.1"/>
    </source>
</evidence>
<evidence type="ECO:0000256" key="2">
    <source>
        <dbReference type="ARBA" id="ARBA00007262"/>
    </source>
</evidence>
<reference evidence="8" key="1">
    <citation type="journal article" date="2013" name="Genome Announc.">
        <title>Draft genome sequence of Botrytis cinerea BcDW1, inoculum for noble rot of grape berries.</title>
        <authorList>
            <person name="Blanco-Ulate B."/>
            <person name="Allen G."/>
            <person name="Powell A.L."/>
            <person name="Cantu D."/>
        </authorList>
    </citation>
    <scope>NUCLEOTIDE SEQUENCE [LARGE SCALE GENOMIC DNA]</scope>
    <source>
        <strain evidence="8">BcDW1</strain>
    </source>
</reference>
<comment type="subcellular location">
    <subcellularLocation>
        <location evidence="1">Membrane</location>
        <topology evidence="1">Multi-pass membrane protein</topology>
    </subcellularLocation>
</comment>
<dbReference type="Proteomes" id="UP000012045">
    <property type="component" value="Unassembled WGS sequence"/>
</dbReference>
<evidence type="ECO:0000256" key="6">
    <source>
        <dbReference type="SAM" id="Phobius"/>
    </source>
</evidence>
<proteinExistence type="inferred from homology"/>